<reference evidence="1 2" key="1">
    <citation type="submission" date="2023-01" db="EMBL/GenBank/DDBJ databases">
        <authorList>
            <person name="Kreplak J."/>
        </authorList>
    </citation>
    <scope>NUCLEOTIDE SEQUENCE [LARGE SCALE GENOMIC DNA]</scope>
</reference>
<dbReference type="AlphaFoldDB" id="A0AAV1BBZ6"/>
<dbReference type="EMBL" id="OX451741">
    <property type="protein sequence ID" value="CAI8620020.1"/>
    <property type="molecule type" value="Genomic_DNA"/>
</dbReference>
<protein>
    <submittedName>
        <fullName evidence="1">Uncharacterized protein</fullName>
    </submittedName>
</protein>
<gene>
    <name evidence="1" type="ORF">VFH_VI199000</name>
</gene>
<proteinExistence type="predicted"/>
<dbReference type="Proteomes" id="UP001157006">
    <property type="component" value="Chromosome 6"/>
</dbReference>
<accession>A0AAV1BBZ6</accession>
<evidence type="ECO:0000313" key="2">
    <source>
        <dbReference type="Proteomes" id="UP001157006"/>
    </source>
</evidence>
<name>A0AAV1BBZ6_VICFA</name>
<evidence type="ECO:0000313" key="1">
    <source>
        <dbReference type="EMBL" id="CAI8620020.1"/>
    </source>
</evidence>
<organism evidence="1 2">
    <name type="scientific">Vicia faba</name>
    <name type="common">Broad bean</name>
    <name type="synonym">Faba vulgaris</name>
    <dbReference type="NCBI Taxonomy" id="3906"/>
    <lineage>
        <taxon>Eukaryota</taxon>
        <taxon>Viridiplantae</taxon>
        <taxon>Streptophyta</taxon>
        <taxon>Embryophyta</taxon>
        <taxon>Tracheophyta</taxon>
        <taxon>Spermatophyta</taxon>
        <taxon>Magnoliopsida</taxon>
        <taxon>eudicotyledons</taxon>
        <taxon>Gunneridae</taxon>
        <taxon>Pentapetalae</taxon>
        <taxon>rosids</taxon>
        <taxon>fabids</taxon>
        <taxon>Fabales</taxon>
        <taxon>Fabaceae</taxon>
        <taxon>Papilionoideae</taxon>
        <taxon>50 kb inversion clade</taxon>
        <taxon>NPAAA clade</taxon>
        <taxon>Hologalegina</taxon>
        <taxon>IRL clade</taxon>
        <taxon>Fabeae</taxon>
        <taxon>Vicia</taxon>
    </lineage>
</organism>
<keyword evidence="2" id="KW-1185">Reference proteome</keyword>
<sequence>MTIVVISLLDNTYTNLIQEIFSCKDIQTWILVSRLSFEKEPIVVLLSVYSVSPVPDIRTFLQKDAQTEGSYSASVSEKRWKIDVHLKELLRNLEDSWLGSWRCLL</sequence>